<feature type="transmembrane region" description="Helical" evidence="6">
    <location>
        <begin position="156"/>
        <end position="178"/>
    </location>
</feature>
<keyword evidence="5 6" id="KW-0472">Membrane</keyword>
<feature type="transmembrane region" description="Helical" evidence="6">
    <location>
        <begin position="224"/>
        <end position="244"/>
    </location>
</feature>
<evidence type="ECO:0000313" key="8">
    <source>
        <dbReference type="Proteomes" id="UP000284562"/>
    </source>
</evidence>
<proteinExistence type="predicted"/>
<dbReference type="Proteomes" id="UP000284562">
    <property type="component" value="Unassembled WGS sequence"/>
</dbReference>
<accession>A0AA92V8V1</accession>
<comment type="subcellular location">
    <subcellularLocation>
        <location evidence="1">Cell membrane</location>
        <topology evidence="1">Multi-pass membrane protein</topology>
    </subcellularLocation>
</comment>
<dbReference type="Pfam" id="PF01943">
    <property type="entry name" value="Polysacc_synt"/>
    <property type="match status" value="1"/>
</dbReference>
<dbReference type="CDD" id="cd13128">
    <property type="entry name" value="MATE_Wzx_like"/>
    <property type="match status" value="1"/>
</dbReference>
<organism evidence="7 8">
    <name type="scientific">Segatella copri</name>
    <dbReference type="NCBI Taxonomy" id="165179"/>
    <lineage>
        <taxon>Bacteria</taxon>
        <taxon>Pseudomonadati</taxon>
        <taxon>Bacteroidota</taxon>
        <taxon>Bacteroidia</taxon>
        <taxon>Bacteroidales</taxon>
        <taxon>Prevotellaceae</taxon>
        <taxon>Segatella</taxon>
    </lineage>
</organism>
<dbReference type="InterPro" id="IPR050833">
    <property type="entry name" value="Poly_Biosynth_Transport"/>
</dbReference>
<reference evidence="7 8" key="1">
    <citation type="submission" date="2018-08" db="EMBL/GenBank/DDBJ databases">
        <title>A genome reference for cultivated species of the human gut microbiota.</title>
        <authorList>
            <person name="Zou Y."/>
            <person name="Xue W."/>
            <person name="Luo G."/>
        </authorList>
    </citation>
    <scope>NUCLEOTIDE SEQUENCE [LARGE SCALE GENOMIC DNA]</scope>
    <source>
        <strain evidence="7 8">AF43-2</strain>
    </source>
</reference>
<evidence type="ECO:0000256" key="6">
    <source>
        <dbReference type="SAM" id="Phobius"/>
    </source>
</evidence>
<gene>
    <name evidence="7" type="ORF">DW064_03395</name>
</gene>
<feature type="transmembrane region" description="Helical" evidence="6">
    <location>
        <begin position="307"/>
        <end position="327"/>
    </location>
</feature>
<feature type="transmembrane region" description="Helical" evidence="6">
    <location>
        <begin position="184"/>
        <end position="203"/>
    </location>
</feature>
<feature type="transmembrane region" description="Helical" evidence="6">
    <location>
        <begin position="56"/>
        <end position="78"/>
    </location>
</feature>
<evidence type="ECO:0000256" key="2">
    <source>
        <dbReference type="ARBA" id="ARBA00022475"/>
    </source>
</evidence>
<keyword evidence="2" id="KW-1003">Cell membrane</keyword>
<feature type="transmembrane region" description="Helical" evidence="6">
    <location>
        <begin position="339"/>
        <end position="364"/>
    </location>
</feature>
<comment type="caution">
    <text evidence="7">The sequence shown here is derived from an EMBL/GenBank/DDBJ whole genome shotgun (WGS) entry which is preliminary data.</text>
</comment>
<dbReference type="RefSeq" id="WP_119237329.1">
    <property type="nucleotide sequence ID" value="NZ_WBJN01000002.1"/>
</dbReference>
<evidence type="ECO:0000256" key="4">
    <source>
        <dbReference type="ARBA" id="ARBA00022989"/>
    </source>
</evidence>
<protein>
    <submittedName>
        <fullName evidence="7">Flippase</fullName>
    </submittedName>
</protein>
<feature type="transmembrane region" description="Helical" evidence="6">
    <location>
        <begin position="32"/>
        <end position="50"/>
    </location>
</feature>
<feature type="transmembrane region" description="Helical" evidence="6">
    <location>
        <begin position="125"/>
        <end position="144"/>
    </location>
</feature>
<evidence type="ECO:0000256" key="5">
    <source>
        <dbReference type="ARBA" id="ARBA00023136"/>
    </source>
</evidence>
<feature type="transmembrane region" description="Helical" evidence="6">
    <location>
        <begin position="264"/>
        <end position="287"/>
    </location>
</feature>
<feature type="transmembrane region" description="Helical" evidence="6">
    <location>
        <begin position="371"/>
        <end position="389"/>
    </location>
</feature>
<dbReference type="EMBL" id="QRNN01000008">
    <property type="protein sequence ID" value="RHK49590.1"/>
    <property type="molecule type" value="Genomic_DNA"/>
</dbReference>
<name>A0AA92V8V1_9BACT</name>
<sequence>MRLLDSIINKKYLSPSKTNLIKNLYWASLGKVCNLASGLIVGIIVARYLGPEQYGLMNYVISYVFLFQTIAVFGLDSIEVREEAKNVTDNNNIIGTAFVLKLILGVIMMIATIITSLLIESDSYTTILVGIYSLTIVLNSFNVIRNYFTSIVQNEYIVKAEISRTAIGIGLKLVLLFFKSSLTVFVIAYMIDYLLLASGYYMAYKYKVGRIKDWIFDCEYAKKLLKASFPLMLTSTAVLMYQRIDQVMIGQMLNKESVGYFAIASRFVEVLIYVPMVLAQTIMPILVKYKEESKDLYIEKSQKFMNISFWSTLILSALTSLLAWWIVNLTFGKNYLPAVIILQIMSFKAASVALSNTAGTMIIIEGKQKYAIVRDLIGCVVCVSLNSIMLPKIGILAAAIIAIISNIAAGYIADAFIPSYRRIFLQQTQTLIMGWKDILTINTYKK</sequence>
<evidence type="ECO:0000313" key="7">
    <source>
        <dbReference type="EMBL" id="RHK49590.1"/>
    </source>
</evidence>
<dbReference type="PANTHER" id="PTHR30250">
    <property type="entry name" value="PST FAMILY PREDICTED COLANIC ACID TRANSPORTER"/>
    <property type="match status" value="1"/>
</dbReference>
<dbReference type="PANTHER" id="PTHR30250:SF11">
    <property type="entry name" value="O-ANTIGEN TRANSPORTER-RELATED"/>
    <property type="match status" value="1"/>
</dbReference>
<keyword evidence="3 6" id="KW-0812">Transmembrane</keyword>
<feature type="transmembrane region" description="Helical" evidence="6">
    <location>
        <begin position="395"/>
        <end position="417"/>
    </location>
</feature>
<dbReference type="GO" id="GO:0005886">
    <property type="term" value="C:plasma membrane"/>
    <property type="evidence" value="ECO:0007669"/>
    <property type="project" value="UniProtKB-SubCell"/>
</dbReference>
<dbReference type="AlphaFoldDB" id="A0AA92V8V1"/>
<dbReference type="InterPro" id="IPR002797">
    <property type="entry name" value="Polysacc_synth"/>
</dbReference>
<keyword evidence="4 6" id="KW-1133">Transmembrane helix</keyword>
<evidence type="ECO:0000256" key="1">
    <source>
        <dbReference type="ARBA" id="ARBA00004651"/>
    </source>
</evidence>
<evidence type="ECO:0000256" key="3">
    <source>
        <dbReference type="ARBA" id="ARBA00022692"/>
    </source>
</evidence>
<feature type="transmembrane region" description="Helical" evidence="6">
    <location>
        <begin position="98"/>
        <end position="119"/>
    </location>
</feature>